<dbReference type="PANTHER" id="PTHR24168:SF21">
    <property type="entry name" value="KANK, ISOFORM D"/>
    <property type="match status" value="1"/>
</dbReference>
<gene>
    <name evidence="2" type="ORF">PG986_004067</name>
</gene>
<dbReference type="SUPFAM" id="SSF48403">
    <property type="entry name" value="Ankyrin repeat"/>
    <property type="match status" value="1"/>
</dbReference>
<dbReference type="PANTHER" id="PTHR24168">
    <property type="entry name" value="KN MOTIF AND ANKYRIN REPEAT DOMAIN-CONTAINING"/>
    <property type="match status" value="1"/>
</dbReference>
<dbReference type="InterPro" id="IPR047184">
    <property type="entry name" value="KANK1-4"/>
</dbReference>
<dbReference type="PROSITE" id="PS50088">
    <property type="entry name" value="ANK_REPEAT"/>
    <property type="match status" value="1"/>
</dbReference>
<name>A0ABR1QLS2_9PEZI</name>
<dbReference type="InterPro" id="IPR002110">
    <property type="entry name" value="Ankyrin_rpt"/>
</dbReference>
<accession>A0ABR1QLS2</accession>
<dbReference type="EMBL" id="JAQQWE010000003">
    <property type="protein sequence ID" value="KAK7959213.1"/>
    <property type="molecule type" value="Genomic_DNA"/>
</dbReference>
<keyword evidence="3" id="KW-1185">Reference proteome</keyword>
<dbReference type="InterPro" id="IPR036770">
    <property type="entry name" value="Ankyrin_rpt-contain_sf"/>
</dbReference>
<evidence type="ECO:0000313" key="3">
    <source>
        <dbReference type="Proteomes" id="UP001391051"/>
    </source>
</evidence>
<evidence type="ECO:0008006" key="4">
    <source>
        <dbReference type="Google" id="ProtNLM"/>
    </source>
</evidence>
<evidence type="ECO:0000313" key="2">
    <source>
        <dbReference type="EMBL" id="KAK7959213.1"/>
    </source>
</evidence>
<dbReference type="Gene3D" id="1.25.40.20">
    <property type="entry name" value="Ankyrin repeat-containing domain"/>
    <property type="match status" value="1"/>
</dbReference>
<organism evidence="2 3">
    <name type="scientific">Apiospora aurea</name>
    <dbReference type="NCBI Taxonomy" id="335848"/>
    <lineage>
        <taxon>Eukaryota</taxon>
        <taxon>Fungi</taxon>
        <taxon>Dikarya</taxon>
        <taxon>Ascomycota</taxon>
        <taxon>Pezizomycotina</taxon>
        <taxon>Sordariomycetes</taxon>
        <taxon>Xylariomycetidae</taxon>
        <taxon>Amphisphaeriales</taxon>
        <taxon>Apiosporaceae</taxon>
        <taxon>Apiospora</taxon>
    </lineage>
</organism>
<dbReference type="GeneID" id="92073351"/>
<sequence>MEEAVFLIKGDLRAMDRSGASLNVRNHDGDTALVAAAREGYLPTVRLLLDEGARVNDKDGWRAWKLASDSRHDAIANLLVEKVALMQ</sequence>
<feature type="repeat" description="ANK" evidence="1">
    <location>
        <begin position="28"/>
        <end position="60"/>
    </location>
</feature>
<dbReference type="Proteomes" id="UP001391051">
    <property type="component" value="Unassembled WGS sequence"/>
</dbReference>
<protein>
    <recommendedName>
        <fullName evidence="4">Ankyrin repeat protein</fullName>
    </recommendedName>
</protein>
<dbReference type="PROSITE" id="PS50297">
    <property type="entry name" value="ANK_REP_REGION"/>
    <property type="match status" value="1"/>
</dbReference>
<dbReference type="SMART" id="SM00248">
    <property type="entry name" value="ANK"/>
    <property type="match status" value="1"/>
</dbReference>
<dbReference type="Pfam" id="PF12796">
    <property type="entry name" value="Ank_2"/>
    <property type="match status" value="1"/>
</dbReference>
<comment type="caution">
    <text evidence="2">The sequence shown here is derived from an EMBL/GenBank/DDBJ whole genome shotgun (WGS) entry which is preliminary data.</text>
</comment>
<dbReference type="RefSeq" id="XP_066702916.1">
    <property type="nucleotide sequence ID" value="XM_066840289.1"/>
</dbReference>
<evidence type="ECO:0000256" key="1">
    <source>
        <dbReference type="PROSITE-ProRule" id="PRU00023"/>
    </source>
</evidence>
<proteinExistence type="predicted"/>
<keyword evidence="1" id="KW-0040">ANK repeat</keyword>
<reference evidence="2 3" key="1">
    <citation type="submission" date="2023-01" db="EMBL/GenBank/DDBJ databases">
        <title>Analysis of 21 Apiospora genomes using comparative genomics revels a genus with tremendous synthesis potential of carbohydrate active enzymes and secondary metabolites.</title>
        <authorList>
            <person name="Sorensen T."/>
        </authorList>
    </citation>
    <scope>NUCLEOTIDE SEQUENCE [LARGE SCALE GENOMIC DNA]</scope>
    <source>
        <strain evidence="2 3">CBS 24483</strain>
    </source>
</reference>